<proteinExistence type="predicted"/>
<feature type="compositionally biased region" description="Low complexity" evidence="1">
    <location>
        <begin position="163"/>
        <end position="190"/>
    </location>
</feature>
<feature type="compositionally biased region" description="Polar residues" evidence="1">
    <location>
        <begin position="142"/>
        <end position="159"/>
    </location>
</feature>
<dbReference type="Proteomes" id="UP000007076">
    <property type="component" value="Chromosome"/>
</dbReference>
<reference evidence="2 3" key="1">
    <citation type="journal article" date="2010" name="DNA Res.">
        <title>Genome sequence of Kitasatospora setae NBRC 14216T: an evolutionary snapshot of the family Streptomycetaceae.</title>
        <authorList>
            <person name="Ichikawa N."/>
            <person name="Oguchi A."/>
            <person name="Ikeda H."/>
            <person name="Ishikawa J."/>
            <person name="Kitani S."/>
            <person name="Watanabe Y."/>
            <person name="Nakamura S."/>
            <person name="Katano Y."/>
            <person name="Kishi E."/>
            <person name="Sasagawa M."/>
            <person name="Ankai A."/>
            <person name="Fukui S."/>
            <person name="Hashimoto Y."/>
            <person name="Kamata S."/>
            <person name="Otoguro M."/>
            <person name="Tanikawa S."/>
            <person name="Nihira T."/>
            <person name="Horinouchi S."/>
            <person name="Ohnishi Y."/>
            <person name="Hayakawa M."/>
            <person name="Kuzuyama T."/>
            <person name="Arisawa A."/>
            <person name="Nomoto F."/>
            <person name="Miura H."/>
            <person name="Takahashi Y."/>
            <person name="Fujita N."/>
        </authorList>
    </citation>
    <scope>NUCLEOTIDE SEQUENCE [LARGE SCALE GENOMIC DNA]</scope>
    <source>
        <strain evidence="3">ATCC 33774 / DSM 43861 / JCM 3304 / KCC A-0304 / NBRC 14216 / KM-6054</strain>
    </source>
</reference>
<sequence>MSPSQRAVSERLLTSGPCGVAGTPGPADDLPRMTAGPGLCRPAPAVFPFRPPGRELPNSGAPQRPGFRHRSGKPGGVCVLPVRLPGSPALAFELGRLLVAPAGRLDRALRAVAVVVAVAVVGGLDGPRPGRPRTYCRRVYQSGPNATATMQRATATNTRPQRRTGSGSSAARTTGETGTAPTTTARALSARTRRLSPFTPQAPNGADASAGSTGKHPD</sequence>
<evidence type="ECO:0000256" key="1">
    <source>
        <dbReference type="SAM" id="MobiDB-lite"/>
    </source>
</evidence>
<organism evidence="2 3">
    <name type="scientific">Kitasatospora setae (strain ATCC 33774 / DSM 43861 / JCM 3304 / KCC A-0304 / NBRC 14216 / KM-6054)</name>
    <name type="common">Streptomyces setae</name>
    <dbReference type="NCBI Taxonomy" id="452652"/>
    <lineage>
        <taxon>Bacteria</taxon>
        <taxon>Bacillati</taxon>
        <taxon>Actinomycetota</taxon>
        <taxon>Actinomycetes</taxon>
        <taxon>Kitasatosporales</taxon>
        <taxon>Streptomycetaceae</taxon>
        <taxon>Kitasatospora</taxon>
    </lineage>
</organism>
<protein>
    <submittedName>
        <fullName evidence="2">Uncharacterized protein</fullName>
    </submittedName>
</protein>
<feature type="region of interest" description="Disordered" evidence="1">
    <location>
        <begin position="141"/>
        <end position="218"/>
    </location>
</feature>
<evidence type="ECO:0000313" key="2">
    <source>
        <dbReference type="EMBL" id="BAJ28232.1"/>
    </source>
</evidence>
<dbReference type="AlphaFoldDB" id="E4NAK1"/>
<evidence type="ECO:0000313" key="3">
    <source>
        <dbReference type="Proteomes" id="UP000007076"/>
    </source>
</evidence>
<dbReference type="EMBL" id="AP010968">
    <property type="protein sequence ID" value="BAJ28232.1"/>
    <property type="molecule type" value="Genomic_DNA"/>
</dbReference>
<gene>
    <name evidence="2" type="ordered locus">KSE_24145</name>
</gene>
<dbReference type="HOGENOM" id="CLU_1265550_0_0_11"/>
<dbReference type="KEGG" id="ksk:KSE_24145"/>
<keyword evidence="3" id="KW-1185">Reference proteome</keyword>
<accession>E4NAK1</accession>
<dbReference type="STRING" id="452652.KSE_24145"/>
<name>E4NAK1_KITSK</name>
<feature type="region of interest" description="Disordered" evidence="1">
    <location>
        <begin position="1"/>
        <end position="73"/>
    </location>
</feature>